<sequence length="455" mass="49147">MADLSSLIIESQRRKFTVNSVKVQGVVHTSHALLEKVTRPLLAAENLGDLIVGSRNVADHLRRLDVFKNVAIVLDSPPGSADLVNVIFRVEEAQRLFARTGADFGANDGSMNLSFNIRNAFGGAETLSANTSYAIDSSGPIYHKDSGDMAGASSHQFSFSTPIDADPDRRFEATGYKQSRNHTLLMSHHEKITGLSLKLRNLYGIAKQEMGYDAVWRENHSFEPTASQSIRQDAGHSLKSALSHSLSFDSRDDSVLPFRGLYFRAFQEVAGLGGDVRHVKAEVDTQATLPLPFGFVSAHDEPQSLTSSLRGGVIAPFGGQKRNRVNDRFFLGGPLSVRGFKQAGIGPRDGKESLGGDAYWAGSLGLLSPLPFIPLKPVKAQVYLNGGSLVPLRLDQSPAGNAQALFATPSVSAGIGLAARFTIFRIELNYNVPLAVCATDNIKPGFQFGIGMNFM</sequence>
<comment type="similarity">
    <text evidence="2">Belongs to the SAM50/omp85 family.</text>
</comment>
<evidence type="ECO:0000256" key="1">
    <source>
        <dbReference type="ARBA" id="ARBA00004374"/>
    </source>
</evidence>
<evidence type="ECO:0000259" key="6">
    <source>
        <dbReference type="Pfam" id="PF01103"/>
    </source>
</evidence>
<reference evidence="7 8" key="1">
    <citation type="submission" date="2023-09" db="EMBL/GenBank/DDBJ databases">
        <title>Pangenome analysis of Batrachochytrium dendrobatidis and related Chytrids.</title>
        <authorList>
            <person name="Yacoub M.N."/>
            <person name="Stajich J.E."/>
            <person name="James T.Y."/>
        </authorList>
    </citation>
    <scope>NUCLEOTIDE SEQUENCE [LARGE SCALE GENOMIC DNA]</scope>
    <source>
        <strain evidence="7 8">JEL0888</strain>
    </source>
</reference>
<dbReference type="PANTHER" id="PTHR12815">
    <property type="entry name" value="SORTING AND ASSEMBLY MACHINERY SAMM50 PROTEIN FAMILY MEMBER"/>
    <property type="match status" value="1"/>
</dbReference>
<dbReference type="EMBL" id="JADGIZ020000001">
    <property type="protein sequence ID" value="KAL2920289.1"/>
    <property type="molecule type" value="Genomic_DNA"/>
</dbReference>
<evidence type="ECO:0000256" key="5">
    <source>
        <dbReference type="ARBA" id="ARBA00023136"/>
    </source>
</evidence>
<dbReference type="Gene3D" id="2.40.160.50">
    <property type="entry name" value="membrane protein fhac: a member of the omp85/tpsb transporter family"/>
    <property type="match status" value="1"/>
</dbReference>
<name>A0ABR4NL82_9FUNG</name>
<keyword evidence="3" id="KW-1134">Transmembrane beta strand</keyword>
<dbReference type="InterPro" id="IPR000184">
    <property type="entry name" value="Bac_surfAg_D15"/>
</dbReference>
<comment type="caution">
    <text evidence="7">The sequence shown here is derived from an EMBL/GenBank/DDBJ whole genome shotgun (WGS) entry which is preliminary data.</text>
</comment>
<dbReference type="Pfam" id="PF01103">
    <property type="entry name" value="Omp85"/>
    <property type="match status" value="1"/>
</dbReference>
<accession>A0ABR4NL82</accession>
<dbReference type="Proteomes" id="UP001527925">
    <property type="component" value="Unassembled WGS sequence"/>
</dbReference>
<organism evidence="7 8">
    <name type="scientific">Polyrhizophydium stewartii</name>
    <dbReference type="NCBI Taxonomy" id="2732419"/>
    <lineage>
        <taxon>Eukaryota</taxon>
        <taxon>Fungi</taxon>
        <taxon>Fungi incertae sedis</taxon>
        <taxon>Chytridiomycota</taxon>
        <taxon>Chytridiomycota incertae sedis</taxon>
        <taxon>Chytridiomycetes</taxon>
        <taxon>Rhizophydiales</taxon>
        <taxon>Rhizophydiales incertae sedis</taxon>
        <taxon>Polyrhizophydium</taxon>
    </lineage>
</organism>
<protein>
    <recommendedName>
        <fullName evidence="6">Bacterial surface antigen (D15) domain-containing protein</fullName>
    </recommendedName>
</protein>
<comment type="subcellular location">
    <subcellularLocation>
        <location evidence="1">Mitochondrion outer membrane</location>
        <topology evidence="1">Multi-pass membrane protein</topology>
    </subcellularLocation>
</comment>
<evidence type="ECO:0000313" key="7">
    <source>
        <dbReference type="EMBL" id="KAL2920289.1"/>
    </source>
</evidence>
<evidence type="ECO:0000256" key="2">
    <source>
        <dbReference type="ARBA" id="ARBA00010913"/>
    </source>
</evidence>
<gene>
    <name evidence="7" type="ORF">HK105_200362</name>
</gene>
<dbReference type="PANTHER" id="PTHR12815:SF18">
    <property type="entry name" value="SORTING AND ASSEMBLY MACHINERY COMPONENT 50 HOMOLOG"/>
    <property type="match status" value="1"/>
</dbReference>
<keyword evidence="4" id="KW-0812">Transmembrane</keyword>
<feature type="domain" description="Bacterial surface antigen (D15)" evidence="6">
    <location>
        <begin position="119"/>
        <end position="454"/>
    </location>
</feature>
<evidence type="ECO:0000313" key="8">
    <source>
        <dbReference type="Proteomes" id="UP001527925"/>
    </source>
</evidence>
<proteinExistence type="inferred from homology"/>
<dbReference type="InterPro" id="IPR039910">
    <property type="entry name" value="D15-like"/>
</dbReference>
<evidence type="ECO:0000256" key="3">
    <source>
        <dbReference type="ARBA" id="ARBA00022452"/>
    </source>
</evidence>
<keyword evidence="8" id="KW-1185">Reference proteome</keyword>
<evidence type="ECO:0000256" key="4">
    <source>
        <dbReference type="ARBA" id="ARBA00022692"/>
    </source>
</evidence>
<keyword evidence="5" id="KW-0472">Membrane</keyword>